<gene>
    <name evidence="3" type="ORF">BS50DRAFT_679570</name>
</gene>
<evidence type="ECO:0000256" key="1">
    <source>
        <dbReference type="ARBA" id="ARBA00022857"/>
    </source>
</evidence>
<evidence type="ECO:0008006" key="5">
    <source>
        <dbReference type="Google" id="ProtNLM"/>
    </source>
</evidence>
<reference evidence="3 4" key="1">
    <citation type="journal article" date="2018" name="Front. Microbiol.">
        <title>Genome-Wide Analysis of Corynespora cassiicola Leaf Fall Disease Putative Effectors.</title>
        <authorList>
            <person name="Lopez D."/>
            <person name="Ribeiro S."/>
            <person name="Label P."/>
            <person name="Fumanal B."/>
            <person name="Venisse J.S."/>
            <person name="Kohler A."/>
            <person name="de Oliveira R.R."/>
            <person name="Labutti K."/>
            <person name="Lipzen A."/>
            <person name="Lail K."/>
            <person name="Bauer D."/>
            <person name="Ohm R.A."/>
            <person name="Barry K.W."/>
            <person name="Spatafora J."/>
            <person name="Grigoriev I.V."/>
            <person name="Martin F.M."/>
            <person name="Pujade-Renaud V."/>
        </authorList>
    </citation>
    <scope>NUCLEOTIDE SEQUENCE [LARGE SCALE GENOMIC DNA]</scope>
    <source>
        <strain evidence="3 4">Philippines</strain>
    </source>
</reference>
<dbReference type="Proteomes" id="UP000240883">
    <property type="component" value="Unassembled WGS sequence"/>
</dbReference>
<accession>A0A2T2NCU6</accession>
<keyword evidence="1" id="KW-0521">NADP</keyword>
<dbReference type="STRING" id="1448308.A0A2T2NCU6"/>
<dbReference type="InterPro" id="IPR051609">
    <property type="entry name" value="NmrA/Isoflavone_reductase-like"/>
</dbReference>
<keyword evidence="2" id="KW-0560">Oxidoreductase</keyword>
<dbReference type="AlphaFoldDB" id="A0A2T2NCU6"/>
<evidence type="ECO:0000256" key="2">
    <source>
        <dbReference type="ARBA" id="ARBA00023002"/>
    </source>
</evidence>
<proteinExistence type="predicted"/>
<name>A0A2T2NCU6_CORCC</name>
<sequence>MKGQGAVDCMIASKVLGDQRKFIDAAIAAGMVPILPAKADGAKYLKTKKSQISWTSLVTGVFFDWPFRSDFFDFDLKTKTITWVDGGYTEFTGTTLPQIGGGGAVVSILEKPELTKNQYVYCSSLNTKMGRKKYVAGDYSGIMGLVIASAFTKRALGDSRAARLWDEKLGLPKEDLEETTKNLLSE</sequence>
<dbReference type="GO" id="GO:0016491">
    <property type="term" value="F:oxidoreductase activity"/>
    <property type="evidence" value="ECO:0007669"/>
    <property type="project" value="UniProtKB-KW"/>
</dbReference>
<dbReference type="EMBL" id="KZ678140">
    <property type="protein sequence ID" value="PSN63254.1"/>
    <property type="molecule type" value="Genomic_DNA"/>
</dbReference>
<evidence type="ECO:0000313" key="4">
    <source>
        <dbReference type="Proteomes" id="UP000240883"/>
    </source>
</evidence>
<keyword evidence="4" id="KW-1185">Reference proteome</keyword>
<dbReference type="PANTHER" id="PTHR47706">
    <property type="entry name" value="NMRA-LIKE FAMILY PROTEIN"/>
    <property type="match status" value="1"/>
</dbReference>
<dbReference type="PANTHER" id="PTHR47706:SF10">
    <property type="entry name" value="NMRA-LIKE DOMAIN-CONTAINING PROTEIN"/>
    <property type="match status" value="1"/>
</dbReference>
<organism evidence="3 4">
    <name type="scientific">Corynespora cassiicola Philippines</name>
    <dbReference type="NCBI Taxonomy" id="1448308"/>
    <lineage>
        <taxon>Eukaryota</taxon>
        <taxon>Fungi</taxon>
        <taxon>Dikarya</taxon>
        <taxon>Ascomycota</taxon>
        <taxon>Pezizomycotina</taxon>
        <taxon>Dothideomycetes</taxon>
        <taxon>Pleosporomycetidae</taxon>
        <taxon>Pleosporales</taxon>
        <taxon>Corynesporascaceae</taxon>
        <taxon>Corynespora</taxon>
    </lineage>
</organism>
<protein>
    <recommendedName>
        <fullName evidence="5">NmrA-like domain-containing protein</fullName>
    </recommendedName>
</protein>
<dbReference type="OrthoDB" id="9984533at2759"/>
<evidence type="ECO:0000313" key="3">
    <source>
        <dbReference type="EMBL" id="PSN63254.1"/>
    </source>
</evidence>